<feature type="compositionally biased region" description="Basic and acidic residues" evidence="1">
    <location>
        <begin position="285"/>
        <end position="294"/>
    </location>
</feature>
<feature type="region of interest" description="Disordered" evidence="1">
    <location>
        <begin position="273"/>
        <end position="320"/>
    </location>
</feature>
<proteinExistence type="predicted"/>
<dbReference type="Proteomes" id="UP001301769">
    <property type="component" value="Unassembled WGS sequence"/>
</dbReference>
<sequence>MATYHGLEYLPPELLVEILSSANSLRDVHALTMVSPACHCVFKMWAKYILPPVLAREMYPFVLRNFVAIFHIRSLLAEARDNMDKSAGHNDVDTKKAIRTQIILDFLDRYWSGQTLELRANFYQYIPAMRRLTEIVARLIDEYFAYTRRHGVTGFSCFPGFRNRALLCFKDPTSPMERATIQETLLRYELFTTMFPFEPRSDTKSPEFRIPAESQMRFYSNTLKRNFLWVSDVDSIQHFLAHLANGYMMDIEDQFIQALSSCQLFQSTPRKGLHEDAAISPGDAESSRNAERGKLSAAPANRLGGKGEGLRPRDGATETGGGRCVCFSKEQAAQLPVVRYIDPTETLKCNMGEFAQSLAFHGLEFSLLLMDAAPETKKSYPGKGKTVPQMGQRSSMGSL</sequence>
<name>A0AAN6XZM8_9PEZI</name>
<reference evidence="2" key="2">
    <citation type="submission" date="2023-05" db="EMBL/GenBank/DDBJ databases">
        <authorList>
            <consortium name="Lawrence Berkeley National Laboratory"/>
            <person name="Steindorff A."/>
            <person name="Hensen N."/>
            <person name="Bonometti L."/>
            <person name="Westerberg I."/>
            <person name="Brannstrom I.O."/>
            <person name="Guillou S."/>
            <person name="Cros-Aarteil S."/>
            <person name="Calhoun S."/>
            <person name="Haridas S."/>
            <person name="Kuo A."/>
            <person name="Mondo S."/>
            <person name="Pangilinan J."/>
            <person name="Riley R."/>
            <person name="Labutti K."/>
            <person name="Andreopoulos B."/>
            <person name="Lipzen A."/>
            <person name="Chen C."/>
            <person name="Yanf M."/>
            <person name="Daum C."/>
            <person name="Ng V."/>
            <person name="Clum A."/>
            <person name="Ohm R."/>
            <person name="Martin F."/>
            <person name="Silar P."/>
            <person name="Natvig D."/>
            <person name="Lalanne C."/>
            <person name="Gautier V."/>
            <person name="Ament-Velasquez S.L."/>
            <person name="Kruys A."/>
            <person name="Hutchinson M.I."/>
            <person name="Powell A.J."/>
            <person name="Barry K."/>
            <person name="Miller A.N."/>
            <person name="Grigoriev I.V."/>
            <person name="Debuchy R."/>
            <person name="Gladieux P."/>
            <person name="Thoren M.H."/>
            <person name="Johannesson H."/>
        </authorList>
    </citation>
    <scope>NUCLEOTIDE SEQUENCE</scope>
    <source>
        <strain evidence="2">PSN293</strain>
    </source>
</reference>
<feature type="compositionally biased region" description="Polar residues" evidence="1">
    <location>
        <begin position="389"/>
        <end position="399"/>
    </location>
</feature>
<organism evidence="2 3">
    <name type="scientific">Rhypophila decipiens</name>
    <dbReference type="NCBI Taxonomy" id="261697"/>
    <lineage>
        <taxon>Eukaryota</taxon>
        <taxon>Fungi</taxon>
        <taxon>Dikarya</taxon>
        <taxon>Ascomycota</taxon>
        <taxon>Pezizomycotina</taxon>
        <taxon>Sordariomycetes</taxon>
        <taxon>Sordariomycetidae</taxon>
        <taxon>Sordariales</taxon>
        <taxon>Naviculisporaceae</taxon>
        <taxon>Rhypophila</taxon>
    </lineage>
</organism>
<protein>
    <recommendedName>
        <fullName evidence="4">F-box domain-containing protein</fullName>
    </recommendedName>
</protein>
<keyword evidence="3" id="KW-1185">Reference proteome</keyword>
<comment type="caution">
    <text evidence="2">The sequence shown here is derived from an EMBL/GenBank/DDBJ whole genome shotgun (WGS) entry which is preliminary data.</text>
</comment>
<feature type="region of interest" description="Disordered" evidence="1">
    <location>
        <begin position="378"/>
        <end position="399"/>
    </location>
</feature>
<evidence type="ECO:0000256" key="1">
    <source>
        <dbReference type="SAM" id="MobiDB-lite"/>
    </source>
</evidence>
<gene>
    <name evidence="2" type="ORF">QBC37DRAFT_406205</name>
</gene>
<dbReference type="AlphaFoldDB" id="A0AAN6XZM8"/>
<dbReference type="EMBL" id="MU858295">
    <property type="protein sequence ID" value="KAK4207437.1"/>
    <property type="molecule type" value="Genomic_DNA"/>
</dbReference>
<evidence type="ECO:0000313" key="2">
    <source>
        <dbReference type="EMBL" id="KAK4207437.1"/>
    </source>
</evidence>
<reference evidence="2" key="1">
    <citation type="journal article" date="2023" name="Mol. Phylogenet. Evol.">
        <title>Genome-scale phylogeny and comparative genomics of the fungal order Sordariales.</title>
        <authorList>
            <person name="Hensen N."/>
            <person name="Bonometti L."/>
            <person name="Westerberg I."/>
            <person name="Brannstrom I.O."/>
            <person name="Guillou S."/>
            <person name="Cros-Aarteil S."/>
            <person name="Calhoun S."/>
            <person name="Haridas S."/>
            <person name="Kuo A."/>
            <person name="Mondo S."/>
            <person name="Pangilinan J."/>
            <person name="Riley R."/>
            <person name="LaButti K."/>
            <person name="Andreopoulos B."/>
            <person name="Lipzen A."/>
            <person name="Chen C."/>
            <person name="Yan M."/>
            <person name="Daum C."/>
            <person name="Ng V."/>
            <person name="Clum A."/>
            <person name="Steindorff A."/>
            <person name="Ohm R.A."/>
            <person name="Martin F."/>
            <person name="Silar P."/>
            <person name="Natvig D.O."/>
            <person name="Lalanne C."/>
            <person name="Gautier V."/>
            <person name="Ament-Velasquez S.L."/>
            <person name="Kruys A."/>
            <person name="Hutchinson M.I."/>
            <person name="Powell A.J."/>
            <person name="Barry K."/>
            <person name="Miller A.N."/>
            <person name="Grigoriev I.V."/>
            <person name="Debuchy R."/>
            <person name="Gladieux P."/>
            <person name="Hiltunen Thoren M."/>
            <person name="Johannesson H."/>
        </authorList>
    </citation>
    <scope>NUCLEOTIDE SEQUENCE</scope>
    <source>
        <strain evidence="2">PSN293</strain>
    </source>
</reference>
<accession>A0AAN6XZM8</accession>
<evidence type="ECO:0000313" key="3">
    <source>
        <dbReference type="Proteomes" id="UP001301769"/>
    </source>
</evidence>
<evidence type="ECO:0008006" key="4">
    <source>
        <dbReference type="Google" id="ProtNLM"/>
    </source>
</evidence>